<sequence>MENFDLENPLMSSQEHQSDTMPRLFAAESDHMPCEQYFRSIETRDLEVSVRKEAVALILQEQFTNRFDPFISYLAVNYLDRYIASQGMPQGKPWILKLVATSCLSLASKMKKTNFFLTDFRKEEGFIFDTPTIQRMELLILGALKWRMRSITPFSFIQFFLSFFMLKDPPLRDALKARAKEIIFKVQNEIKILEFKPSIIAASALLSAAHELFPIQFPCFKNAISSCVEVNKEKLFSCWNVMQGIVVDGKESGFDMASSSDTPVNVLDLHCSSAESDKTISIDTTTVKYNYNWRGGRHQKEAGSNTAIQQTKK</sequence>
<keyword evidence="3 5" id="KW-0195">Cyclin</keyword>
<evidence type="ECO:0000256" key="5">
    <source>
        <dbReference type="RuleBase" id="RU000383"/>
    </source>
</evidence>
<name>A0A9Q0R3T2_9MAGN</name>
<proteinExistence type="inferred from homology"/>
<dbReference type="SUPFAM" id="SSF47954">
    <property type="entry name" value="Cyclin-like"/>
    <property type="match status" value="2"/>
</dbReference>
<evidence type="ECO:0000256" key="1">
    <source>
        <dbReference type="ARBA" id="ARBA00009065"/>
    </source>
</evidence>
<dbReference type="AlphaFoldDB" id="A0A9Q0R3T2"/>
<dbReference type="Pfam" id="PF02984">
    <property type="entry name" value="Cyclin_C"/>
    <property type="match status" value="1"/>
</dbReference>
<comment type="caution">
    <text evidence="7">The sequence shown here is derived from an EMBL/GenBank/DDBJ whole genome shotgun (WGS) entry which is preliminary data.</text>
</comment>
<dbReference type="InterPro" id="IPR006671">
    <property type="entry name" value="Cyclin_N"/>
</dbReference>
<dbReference type="InterPro" id="IPR039361">
    <property type="entry name" value="Cyclin"/>
</dbReference>
<dbReference type="PANTHER" id="PTHR10177">
    <property type="entry name" value="CYCLINS"/>
    <property type="match status" value="1"/>
</dbReference>
<dbReference type="InterPro" id="IPR036915">
    <property type="entry name" value="Cyclin-like_sf"/>
</dbReference>
<dbReference type="FunFam" id="1.10.472.10:FF:000060">
    <property type="entry name" value="D6-type cyclin"/>
    <property type="match status" value="1"/>
</dbReference>
<dbReference type="Proteomes" id="UP001141806">
    <property type="component" value="Unassembled WGS sequence"/>
</dbReference>
<dbReference type="SMART" id="SM00385">
    <property type="entry name" value="CYCLIN"/>
    <property type="match status" value="1"/>
</dbReference>
<evidence type="ECO:0000313" key="7">
    <source>
        <dbReference type="EMBL" id="KAJ4981855.1"/>
    </source>
</evidence>
<accession>A0A9Q0R3T2</accession>
<protein>
    <recommendedName>
        <fullName evidence="6">Cyclin-like domain-containing protein</fullName>
    </recommendedName>
</protein>
<dbReference type="EMBL" id="JAMYWD010000001">
    <property type="protein sequence ID" value="KAJ4981855.1"/>
    <property type="molecule type" value="Genomic_DNA"/>
</dbReference>
<reference evidence="7" key="1">
    <citation type="journal article" date="2023" name="Plant J.">
        <title>The genome of the king protea, Protea cynaroides.</title>
        <authorList>
            <person name="Chang J."/>
            <person name="Duong T.A."/>
            <person name="Schoeman C."/>
            <person name="Ma X."/>
            <person name="Roodt D."/>
            <person name="Barker N."/>
            <person name="Li Z."/>
            <person name="Van de Peer Y."/>
            <person name="Mizrachi E."/>
        </authorList>
    </citation>
    <scope>NUCLEOTIDE SEQUENCE</scope>
    <source>
        <tissue evidence="7">Young leaves</tissue>
    </source>
</reference>
<evidence type="ECO:0000256" key="2">
    <source>
        <dbReference type="ARBA" id="ARBA00022618"/>
    </source>
</evidence>
<dbReference type="OrthoDB" id="306099at2759"/>
<evidence type="ECO:0000256" key="3">
    <source>
        <dbReference type="ARBA" id="ARBA00023127"/>
    </source>
</evidence>
<gene>
    <name evidence="7" type="ORF">NE237_032692</name>
</gene>
<dbReference type="CDD" id="cd20544">
    <property type="entry name" value="CYCLIN_AtCycD-like_rpt2"/>
    <property type="match status" value="1"/>
</dbReference>
<dbReference type="FunFam" id="1.10.472.10:FF:000040">
    <property type="entry name" value="D6-type cyclin"/>
    <property type="match status" value="1"/>
</dbReference>
<feature type="domain" description="Cyclin-like" evidence="6">
    <location>
        <begin position="56"/>
        <end position="142"/>
    </location>
</feature>
<keyword evidence="8" id="KW-1185">Reference proteome</keyword>
<evidence type="ECO:0000313" key="8">
    <source>
        <dbReference type="Proteomes" id="UP001141806"/>
    </source>
</evidence>
<organism evidence="7 8">
    <name type="scientific">Protea cynaroides</name>
    <dbReference type="NCBI Taxonomy" id="273540"/>
    <lineage>
        <taxon>Eukaryota</taxon>
        <taxon>Viridiplantae</taxon>
        <taxon>Streptophyta</taxon>
        <taxon>Embryophyta</taxon>
        <taxon>Tracheophyta</taxon>
        <taxon>Spermatophyta</taxon>
        <taxon>Magnoliopsida</taxon>
        <taxon>Proteales</taxon>
        <taxon>Proteaceae</taxon>
        <taxon>Protea</taxon>
    </lineage>
</organism>
<keyword evidence="4" id="KW-0131">Cell cycle</keyword>
<dbReference type="InterPro" id="IPR004367">
    <property type="entry name" value="Cyclin_C-dom"/>
</dbReference>
<dbReference type="Gene3D" id="1.10.472.10">
    <property type="entry name" value="Cyclin-like"/>
    <property type="match status" value="2"/>
</dbReference>
<dbReference type="GO" id="GO:0051301">
    <property type="term" value="P:cell division"/>
    <property type="evidence" value="ECO:0007669"/>
    <property type="project" value="UniProtKB-KW"/>
</dbReference>
<keyword evidence="2" id="KW-0132">Cell division</keyword>
<evidence type="ECO:0000259" key="6">
    <source>
        <dbReference type="SMART" id="SM00385"/>
    </source>
</evidence>
<dbReference type="InterPro" id="IPR013763">
    <property type="entry name" value="Cyclin-like_dom"/>
</dbReference>
<dbReference type="Pfam" id="PF00134">
    <property type="entry name" value="Cyclin_N"/>
    <property type="match status" value="1"/>
</dbReference>
<comment type="similarity">
    <text evidence="1">Belongs to the cyclin family. Cyclin D subfamily.</text>
</comment>
<evidence type="ECO:0000256" key="4">
    <source>
        <dbReference type="ARBA" id="ARBA00023306"/>
    </source>
</evidence>